<dbReference type="PANTHER" id="PTHR14440">
    <property type="entry name" value="DNA-DIRECTED RNA POLYMERASE I SUBUNIT RPA49"/>
    <property type="match status" value="1"/>
</dbReference>
<dbReference type="AlphaFoldDB" id="A0A2V3IU74"/>
<comment type="caution">
    <text evidence="7">The sequence shown here is derived from an EMBL/GenBank/DDBJ whole genome shotgun (WGS) entry which is preliminary data.</text>
</comment>
<keyword evidence="5" id="KW-0539">Nucleus</keyword>
<dbReference type="EMBL" id="NBIV01000083">
    <property type="protein sequence ID" value="PXF44670.1"/>
    <property type="molecule type" value="Genomic_DNA"/>
</dbReference>
<evidence type="ECO:0000256" key="3">
    <source>
        <dbReference type="ARBA" id="ARBA00022478"/>
    </source>
</evidence>
<protein>
    <submittedName>
        <fullName evidence="7">DNA-directed RNA polymerase I subunit RPA49</fullName>
    </submittedName>
</protein>
<name>A0A2V3IU74_9FLOR</name>
<sequence length="434" mass="48780">MKDPTGAHTGQKLVHISEVTPFIEDEWAVSYPNILATAGGTGHAALDGISLRAVKRRRVVSEGEVQVSIDMLVKSGEREMVASRGHHELNYDYYVGVRNKNTGDTKLVEVDGLYCLRPSVRSGIDFSRFDEADEKDEKDDRKKTYVERRNELLKAFGGKKSLSRVTRWERNRITEEKVSDRMADKINESAKAMRERDAEQGISHDADETTEPMAPPHNNAATDPKDAYPLMGLLSAPELLALDQEAAAMIELSEDPTTLENPGWDTLVWDVMLNILSKEGDAKETKMLRLQAIMHLHYLIVLANAPAKITRAVRNTLIEKMAVDDEVLECLLERYTTADERAWMRSRSKSDSARILGYAILMWLTALGFKNCQRLGELSAAFQVNTSTLVKIAANLGCKVKKPKAKADTNMYSISLRMPLTFPRLKKRFVRTKP</sequence>
<dbReference type="GO" id="GO:0005730">
    <property type="term" value="C:nucleolus"/>
    <property type="evidence" value="ECO:0007669"/>
    <property type="project" value="UniProtKB-SubCell"/>
</dbReference>
<dbReference type="GO" id="GO:0000428">
    <property type="term" value="C:DNA-directed RNA polymerase complex"/>
    <property type="evidence" value="ECO:0007669"/>
    <property type="project" value="UniProtKB-KW"/>
</dbReference>
<comment type="subcellular location">
    <subcellularLocation>
        <location evidence="1">Nucleus</location>
        <location evidence="1">Nucleolus</location>
    </subcellularLocation>
</comment>
<dbReference type="InterPro" id="IPR009668">
    <property type="entry name" value="RNA_pol-assoc_fac_A49-like"/>
</dbReference>
<dbReference type="Pfam" id="PF06870">
    <property type="entry name" value="RNA_pol_I_A49"/>
    <property type="match status" value="1"/>
</dbReference>
<evidence type="ECO:0000256" key="2">
    <source>
        <dbReference type="ARBA" id="ARBA00009430"/>
    </source>
</evidence>
<dbReference type="Proteomes" id="UP000247409">
    <property type="component" value="Unassembled WGS sequence"/>
</dbReference>
<proteinExistence type="inferred from homology"/>
<evidence type="ECO:0000313" key="8">
    <source>
        <dbReference type="Proteomes" id="UP000247409"/>
    </source>
</evidence>
<dbReference type="GO" id="GO:0006351">
    <property type="term" value="P:DNA-templated transcription"/>
    <property type="evidence" value="ECO:0007669"/>
    <property type="project" value="InterPro"/>
</dbReference>
<keyword evidence="3 7" id="KW-0240">DNA-directed RNA polymerase</keyword>
<keyword evidence="8" id="KW-1185">Reference proteome</keyword>
<accession>A0A2V3IU74</accession>
<feature type="compositionally biased region" description="Basic and acidic residues" evidence="6">
    <location>
        <begin position="191"/>
        <end position="207"/>
    </location>
</feature>
<reference evidence="7 8" key="1">
    <citation type="journal article" date="2018" name="Mol. Biol. Evol.">
        <title>Analysis of the draft genome of the red seaweed Gracilariopsis chorda provides insights into genome size evolution in Rhodophyta.</title>
        <authorList>
            <person name="Lee J."/>
            <person name="Yang E.C."/>
            <person name="Graf L."/>
            <person name="Yang J.H."/>
            <person name="Qiu H."/>
            <person name="Zel Zion U."/>
            <person name="Chan C.X."/>
            <person name="Stephens T.G."/>
            <person name="Weber A.P.M."/>
            <person name="Boo G.H."/>
            <person name="Boo S.M."/>
            <person name="Kim K.M."/>
            <person name="Shin Y."/>
            <person name="Jung M."/>
            <person name="Lee S.J."/>
            <person name="Yim H.S."/>
            <person name="Lee J.H."/>
            <person name="Bhattacharya D."/>
            <person name="Yoon H.S."/>
        </authorList>
    </citation>
    <scope>NUCLEOTIDE SEQUENCE [LARGE SCALE GENOMIC DNA]</scope>
    <source>
        <strain evidence="7 8">SKKU-2015</strain>
        <tissue evidence="7">Whole body</tissue>
    </source>
</reference>
<evidence type="ECO:0000256" key="5">
    <source>
        <dbReference type="ARBA" id="ARBA00023242"/>
    </source>
</evidence>
<evidence type="ECO:0000313" key="7">
    <source>
        <dbReference type="EMBL" id="PXF44670.1"/>
    </source>
</evidence>
<gene>
    <name evidence="7" type="ORF">BWQ96_05527</name>
</gene>
<dbReference type="GO" id="GO:0003677">
    <property type="term" value="F:DNA binding"/>
    <property type="evidence" value="ECO:0007669"/>
    <property type="project" value="InterPro"/>
</dbReference>
<comment type="similarity">
    <text evidence="2">Belongs to the eukaryotic RPA49/POLR1E RNA polymerase subunit family.</text>
</comment>
<dbReference type="OrthoDB" id="532500at2759"/>
<evidence type="ECO:0000256" key="4">
    <source>
        <dbReference type="ARBA" id="ARBA00023163"/>
    </source>
</evidence>
<evidence type="ECO:0000256" key="1">
    <source>
        <dbReference type="ARBA" id="ARBA00004604"/>
    </source>
</evidence>
<dbReference type="STRING" id="448386.A0A2V3IU74"/>
<organism evidence="7 8">
    <name type="scientific">Gracilariopsis chorda</name>
    <dbReference type="NCBI Taxonomy" id="448386"/>
    <lineage>
        <taxon>Eukaryota</taxon>
        <taxon>Rhodophyta</taxon>
        <taxon>Florideophyceae</taxon>
        <taxon>Rhodymeniophycidae</taxon>
        <taxon>Gracilariales</taxon>
        <taxon>Gracilariaceae</taxon>
        <taxon>Gracilariopsis</taxon>
    </lineage>
</organism>
<feature type="region of interest" description="Disordered" evidence="6">
    <location>
        <begin position="191"/>
        <end position="215"/>
    </location>
</feature>
<keyword evidence="4" id="KW-0804">Transcription</keyword>
<evidence type="ECO:0000256" key="6">
    <source>
        <dbReference type="SAM" id="MobiDB-lite"/>
    </source>
</evidence>